<protein>
    <submittedName>
        <fullName evidence="2">Holin</fullName>
    </submittedName>
</protein>
<gene>
    <name evidence="2" type="ORF">OVY01_18305</name>
</gene>
<dbReference type="EMBL" id="JAPMXC010000010">
    <property type="protein sequence ID" value="MCY0389106.1"/>
    <property type="molecule type" value="Genomic_DNA"/>
</dbReference>
<keyword evidence="1" id="KW-1133">Transmembrane helix</keyword>
<accession>A0ABT3ZRB8</accession>
<dbReference type="Pfam" id="PF16931">
    <property type="entry name" value="Phage_holin_8"/>
    <property type="match status" value="1"/>
</dbReference>
<evidence type="ECO:0000313" key="3">
    <source>
        <dbReference type="Proteomes" id="UP001082899"/>
    </source>
</evidence>
<keyword evidence="1" id="KW-0472">Membrane</keyword>
<comment type="caution">
    <text evidence="2">The sequence shown here is derived from an EMBL/GenBank/DDBJ whole genome shotgun (WGS) entry which is preliminary data.</text>
</comment>
<dbReference type="RefSeq" id="WP_432422287.1">
    <property type="nucleotide sequence ID" value="NZ_JAPMXC010000010.1"/>
</dbReference>
<dbReference type="InterPro" id="IPR032637">
    <property type="entry name" value="Phage_holin-like"/>
</dbReference>
<feature type="transmembrane region" description="Helical" evidence="1">
    <location>
        <begin position="56"/>
        <end position="74"/>
    </location>
</feature>
<sequence>MTAAASGAAASGAGASGAGASGAGANSLLNGVDADALIGAFAGAALVVATSQDLSLSKRIAYLGISWIAGYLAAPEVVRTTPIRSTGVAGFLAAALAIAVTLQMIERIRKMNIRAFFRKD</sequence>
<feature type="transmembrane region" description="Helical" evidence="1">
    <location>
        <begin position="86"/>
        <end position="105"/>
    </location>
</feature>
<proteinExistence type="predicted"/>
<name>A0ABT3ZRB8_9BURK</name>
<evidence type="ECO:0000313" key="2">
    <source>
        <dbReference type="EMBL" id="MCY0389106.1"/>
    </source>
</evidence>
<dbReference type="Proteomes" id="UP001082899">
    <property type="component" value="Unassembled WGS sequence"/>
</dbReference>
<evidence type="ECO:0000256" key="1">
    <source>
        <dbReference type="SAM" id="Phobius"/>
    </source>
</evidence>
<keyword evidence="1" id="KW-0812">Transmembrane</keyword>
<keyword evidence="3" id="KW-1185">Reference proteome</keyword>
<reference evidence="2" key="1">
    <citation type="submission" date="2022-11" db="EMBL/GenBank/DDBJ databases">
        <title>Robbsia betulipollinis sp. nov., isolated from pollen of birch (Betula pendula).</title>
        <authorList>
            <person name="Shi H."/>
            <person name="Ambika Manirajan B."/>
            <person name="Ratering S."/>
            <person name="Geissler-Plaum R."/>
            <person name="Schnell S."/>
        </authorList>
    </citation>
    <scope>NUCLEOTIDE SEQUENCE</scope>
    <source>
        <strain evidence="2">Bb-Pol-6</strain>
    </source>
</reference>
<organism evidence="2 3">
    <name type="scientific">Robbsia betulipollinis</name>
    <dbReference type="NCBI Taxonomy" id="2981849"/>
    <lineage>
        <taxon>Bacteria</taxon>
        <taxon>Pseudomonadati</taxon>
        <taxon>Pseudomonadota</taxon>
        <taxon>Betaproteobacteria</taxon>
        <taxon>Burkholderiales</taxon>
        <taxon>Burkholderiaceae</taxon>
        <taxon>Robbsia</taxon>
    </lineage>
</organism>